<gene>
    <name evidence="8" type="primary">aroQ</name>
    <name evidence="8" type="ORF">FDO65_07375</name>
</gene>
<evidence type="ECO:0000256" key="2">
    <source>
        <dbReference type="ARBA" id="ARBA00012404"/>
    </source>
</evidence>
<feature type="chain" id="PRO_5039037216" description="chorismate mutase" evidence="6">
    <location>
        <begin position="26"/>
        <end position="230"/>
    </location>
</feature>
<accession>A0A4U6QM45</accession>
<keyword evidence="4 8" id="KW-0413">Isomerase</keyword>
<feature type="domain" description="Chorismate mutase" evidence="7">
    <location>
        <begin position="56"/>
        <end position="149"/>
    </location>
</feature>
<dbReference type="EMBL" id="SZZH01000001">
    <property type="protein sequence ID" value="TKV61399.1"/>
    <property type="molecule type" value="Genomic_DNA"/>
</dbReference>
<keyword evidence="9" id="KW-1185">Reference proteome</keyword>
<comment type="pathway">
    <text evidence="1">Metabolic intermediate biosynthesis; prephenate biosynthesis; prephenate from chorismate: step 1/1.</text>
</comment>
<dbReference type="SUPFAM" id="SSF48600">
    <property type="entry name" value="Chorismate mutase II"/>
    <property type="match status" value="1"/>
</dbReference>
<sequence>MAGRRTRHAVVAVLGAALVTTGATGCGGSVAATSATSGVPASLTSSGTPPSSPDVPTAVPAGQPTPADVPPEGAFDPVLALMVQRLDTADTVAAAKWVTQQPVTDPAREAVVLAAAPARAEQVGADLDYVTAVFGDQITANKQAQQQILDGWTAGSGTPPTTAPDLATQVRPVLDRITTDLVPALAAVQDYRDDSGCAKFLADDVASVPPPASDAGRAALPTAVAHLCDG</sequence>
<dbReference type="UniPathway" id="UPA00120">
    <property type="reaction ID" value="UER00203"/>
</dbReference>
<proteinExistence type="predicted"/>
<evidence type="ECO:0000256" key="3">
    <source>
        <dbReference type="ARBA" id="ARBA00022729"/>
    </source>
</evidence>
<dbReference type="GO" id="GO:0009697">
    <property type="term" value="P:salicylic acid biosynthetic process"/>
    <property type="evidence" value="ECO:0007669"/>
    <property type="project" value="TreeGrafter"/>
</dbReference>
<dbReference type="Proteomes" id="UP000306985">
    <property type="component" value="Unassembled WGS sequence"/>
</dbReference>
<dbReference type="AlphaFoldDB" id="A0A4U6QM45"/>
<keyword evidence="3 6" id="KW-0732">Signal</keyword>
<dbReference type="OrthoDB" id="3825510at2"/>
<reference evidence="8 9" key="1">
    <citation type="submission" date="2019-05" db="EMBL/GenBank/DDBJ databases">
        <title>Nakamurella sp. N5BH11, whole genome shotgun sequence.</title>
        <authorList>
            <person name="Tuo L."/>
        </authorList>
    </citation>
    <scope>NUCLEOTIDE SEQUENCE [LARGE SCALE GENOMIC DNA]</scope>
    <source>
        <strain evidence="8 9">N5BH11</strain>
    </source>
</reference>
<dbReference type="NCBIfam" id="TIGR01806">
    <property type="entry name" value="CM_mono2"/>
    <property type="match status" value="1"/>
</dbReference>
<evidence type="ECO:0000259" key="7">
    <source>
        <dbReference type="PROSITE" id="PS51168"/>
    </source>
</evidence>
<dbReference type="InterPro" id="IPR036263">
    <property type="entry name" value="Chorismate_II_sf"/>
</dbReference>
<dbReference type="EC" id="5.4.99.5" evidence="2"/>
<dbReference type="GO" id="GO:0046417">
    <property type="term" value="P:chorismate metabolic process"/>
    <property type="evidence" value="ECO:0007669"/>
    <property type="project" value="InterPro"/>
</dbReference>
<evidence type="ECO:0000256" key="4">
    <source>
        <dbReference type="ARBA" id="ARBA00023235"/>
    </source>
</evidence>
<comment type="caution">
    <text evidence="8">The sequence shown here is derived from an EMBL/GenBank/DDBJ whole genome shotgun (WGS) entry which is preliminary data.</text>
</comment>
<organism evidence="8 9">
    <name type="scientific">Nakamurella flava</name>
    <dbReference type="NCBI Taxonomy" id="2576308"/>
    <lineage>
        <taxon>Bacteria</taxon>
        <taxon>Bacillati</taxon>
        <taxon>Actinomycetota</taxon>
        <taxon>Actinomycetes</taxon>
        <taxon>Nakamurellales</taxon>
        <taxon>Nakamurellaceae</taxon>
        <taxon>Nakamurella</taxon>
    </lineage>
</organism>
<dbReference type="InterPro" id="IPR036979">
    <property type="entry name" value="CM_dom_sf"/>
</dbReference>
<dbReference type="InterPro" id="IPR002701">
    <property type="entry name" value="CM_II_prokaryot"/>
</dbReference>
<dbReference type="SMART" id="SM00830">
    <property type="entry name" value="CM_2"/>
    <property type="match status" value="1"/>
</dbReference>
<feature type="region of interest" description="Disordered" evidence="5">
    <location>
        <begin position="33"/>
        <end position="65"/>
    </location>
</feature>
<dbReference type="Gene3D" id="1.20.59.10">
    <property type="entry name" value="Chorismate mutase"/>
    <property type="match status" value="1"/>
</dbReference>
<evidence type="ECO:0000256" key="1">
    <source>
        <dbReference type="ARBA" id="ARBA00004817"/>
    </source>
</evidence>
<dbReference type="InterPro" id="IPR051331">
    <property type="entry name" value="Chorismate_mutase-related"/>
</dbReference>
<feature type="signal peptide" evidence="6">
    <location>
        <begin position="1"/>
        <end position="25"/>
    </location>
</feature>
<dbReference type="PANTHER" id="PTHR38041:SF2">
    <property type="entry name" value="SECRETED CHORISMATE MUTASE"/>
    <property type="match status" value="1"/>
</dbReference>
<dbReference type="Pfam" id="PF01817">
    <property type="entry name" value="CM_2"/>
    <property type="match status" value="1"/>
</dbReference>
<feature type="compositionally biased region" description="Low complexity" evidence="5">
    <location>
        <begin position="40"/>
        <end position="57"/>
    </location>
</feature>
<evidence type="ECO:0000256" key="6">
    <source>
        <dbReference type="SAM" id="SignalP"/>
    </source>
</evidence>
<evidence type="ECO:0000256" key="5">
    <source>
        <dbReference type="SAM" id="MobiDB-lite"/>
    </source>
</evidence>
<dbReference type="InterPro" id="IPR008240">
    <property type="entry name" value="Chorismate_mutase_periplasmic"/>
</dbReference>
<evidence type="ECO:0000313" key="9">
    <source>
        <dbReference type="Proteomes" id="UP000306985"/>
    </source>
</evidence>
<dbReference type="RefSeq" id="WP_137448703.1">
    <property type="nucleotide sequence ID" value="NZ_SZZH01000001.1"/>
</dbReference>
<dbReference type="GO" id="GO:0004106">
    <property type="term" value="F:chorismate mutase activity"/>
    <property type="evidence" value="ECO:0007669"/>
    <property type="project" value="UniProtKB-EC"/>
</dbReference>
<protein>
    <recommendedName>
        <fullName evidence="2">chorismate mutase</fullName>
        <ecNumber evidence="2">5.4.99.5</ecNumber>
    </recommendedName>
</protein>
<evidence type="ECO:0000313" key="8">
    <source>
        <dbReference type="EMBL" id="TKV61399.1"/>
    </source>
</evidence>
<name>A0A4U6QM45_9ACTN</name>
<dbReference type="PANTHER" id="PTHR38041">
    <property type="entry name" value="CHORISMATE MUTASE"/>
    <property type="match status" value="1"/>
</dbReference>
<dbReference type="PROSITE" id="PS51168">
    <property type="entry name" value="CHORISMATE_MUT_2"/>
    <property type="match status" value="1"/>
</dbReference>
<dbReference type="PROSITE" id="PS51257">
    <property type="entry name" value="PROKAR_LIPOPROTEIN"/>
    <property type="match status" value="1"/>
</dbReference>